<feature type="compositionally biased region" description="Basic and acidic residues" evidence="1">
    <location>
        <begin position="546"/>
        <end position="566"/>
    </location>
</feature>
<dbReference type="OrthoDB" id="10064298at2759"/>
<evidence type="ECO:0000259" key="2">
    <source>
        <dbReference type="Pfam" id="PF06239"/>
    </source>
</evidence>
<dbReference type="GO" id="GO:0005739">
    <property type="term" value="C:mitochondrion"/>
    <property type="evidence" value="ECO:0007669"/>
    <property type="project" value="TreeGrafter"/>
</dbReference>
<sequence length="566" mass="64565">MLSLISSVLRRQLSRVPQKQTLLAISTFSWIRLRREAQKERAEKTSEKTPENEATKLWAEAVSDFQHTQVTPSEHRSVAISRSESRRLKKCAFLHAIHVYLLRHGKTRRGFNQFARNALEKMAEYEVTEDLECYKAILQLFPTGRMVVTSFLQAEWGHFPRQQNTVISLLQQMTKHHVIPDDEVGQMIIDIFGWRNHAMQFYRHLMYWIPKLAHANPWPVATNILDDLEEDPLRLARLIAERICPDRMIELHTIKVSVSGFQLSVNDRSTGQPSGLISAQSPEQRAILAYVVNKKNRTSSPKPVIYLDGPRFVWYQKLQATYYTLWTEVDQDRMRREIKLVEHRDNRPYIKDLSRLPLSGHLSSSMETELDQVPGHFLSSSTELEPIELKTRGALIEEAKLDVNSALLKHPSSRVPRVQPEYDNRWLALREGHAYAFLPTELTIHEQGEGTVLAIGVLSPIPDALVNQKIVFDRAVSETADSSKSATENHVAHPELPRVPAPAPASLIRAWLSQLQAQNPCLKDATLVIRVSQPTDPLSNSGHASQNDEPHDDLQDISERQTVHAN</sequence>
<dbReference type="EMBL" id="JTDF01021334">
    <property type="protein sequence ID" value="KAF8561969.1"/>
    <property type="molecule type" value="Genomic_DNA"/>
</dbReference>
<feature type="region of interest" description="Disordered" evidence="1">
    <location>
        <begin position="533"/>
        <end position="566"/>
    </location>
</feature>
<keyword evidence="4" id="KW-1185">Reference proteome</keyword>
<dbReference type="PANTHER" id="PTHR13113:SF1">
    <property type="entry name" value="EVOLUTIONARILY CONSERVED SIGNALING INTERMEDIATE IN TOLL PATHWAY, MITOCHONDRIAL"/>
    <property type="match status" value="1"/>
</dbReference>
<reference evidence="3 4" key="1">
    <citation type="submission" date="2019-07" db="EMBL/GenBank/DDBJ databases">
        <title>Annotation for the trematode Paragonimus westermani.</title>
        <authorList>
            <person name="Choi Y.-J."/>
        </authorList>
    </citation>
    <scope>NUCLEOTIDE SEQUENCE [LARGE SCALE GENOMIC DNA]</scope>
    <source>
        <strain evidence="3">180907_Pwestermani</strain>
    </source>
</reference>
<dbReference type="AlphaFoldDB" id="A0A8T0D257"/>
<evidence type="ECO:0000313" key="4">
    <source>
        <dbReference type="Proteomes" id="UP000699462"/>
    </source>
</evidence>
<protein>
    <recommendedName>
        <fullName evidence="2">ECSIT N-terminal domain-containing protein</fullName>
    </recommendedName>
</protein>
<feature type="compositionally biased region" description="Polar residues" evidence="1">
    <location>
        <begin position="533"/>
        <end position="545"/>
    </location>
</feature>
<accession>A0A8T0D257</accession>
<dbReference type="PANTHER" id="PTHR13113">
    <property type="entry name" value="ECSIT EVOLUTIONARILY CONSERVED SIGNALING INTERMEDIATE IN TOLL PATHWAYS"/>
    <property type="match status" value="1"/>
</dbReference>
<proteinExistence type="predicted"/>
<dbReference type="Pfam" id="PF06239">
    <property type="entry name" value="ECSIT_N"/>
    <property type="match status" value="1"/>
</dbReference>
<feature type="domain" description="ECSIT N-terminal" evidence="2">
    <location>
        <begin position="84"/>
        <end position="256"/>
    </location>
</feature>
<dbReference type="Proteomes" id="UP000699462">
    <property type="component" value="Unassembled WGS sequence"/>
</dbReference>
<dbReference type="InterPro" id="IPR010418">
    <property type="entry name" value="ECSIT"/>
</dbReference>
<gene>
    <name evidence="3" type="ORF">P879_04059</name>
</gene>
<dbReference type="GO" id="GO:0045087">
    <property type="term" value="P:innate immune response"/>
    <property type="evidence" value="ECO:0007669"/>
    <property type="project" value="TreeGrafter"/>
</dbReference>
<comment type="caution">
    <text evidence="3">The sequence shown here is derived from an EMBL/GenBank/DDBJ whole genome shotgun (WGS) entry which is preliminary data.</text>
</comment>
<name>A0A8T0D257_9TREM</name>
<organism evidence="3 4">
    <name type="scientific">Paragonimus westermani</name>
    <dbReference type="NCBI Taxonomy" id="34504"/>
    <lineage>
        <taxon>Eukaryota</taxon>
        <taxon>Metazoa</taxon>
        <taxon>Spiralia</taxon>
        <taxon>Lophotrochozoa</taxon>
        <taxon>Platyhelminthes</taxon>
        <taxon>Trematoda</taxon>
        <taxon>Digenea</taxon>
        <taxon>Plagiorchiida</taxon>
        <taxon>Troglotremata</taxon>
        <taxon>Troglotrematidae</taxon>
        <taxon>Paragonimus</taxon>
    </lineage>
</organism>
<evidence type="ECO:0000256" key="1">
    <source>
        <dbReference type="SAM" id="MobiDB-lite"/>
    </source>
</evidence>
<dbReference type="GO" id="GO:0007178">
    <property type="term" value="P:cell surface receptor protein serine/threonine kinase signaling pathway"/>
    <property type="evidence" value="ECO:0007669"/>
    <property type="project" value="TreeGrafter"/>
</dbReference>
<evidence type="ECO:0000313" key="3">
    <source>
        <dbReference type="EMBL" id="KAF8561969.1"/>
    </source>
</evidence>
<dbReference type="InterPro" id="IPR046448">
    <property type="entry name" value="ECSIT_N"/>
</dbReference>